<dbReference type="AlphaFoldDB" id="A0A1S3HEQ8"/>
<dbReference type="Gene3D" id="3.80.10.10">
    <property type="entry name" value="Ribonuclease Inhibitor"/>
    <property type="match status" value="4"/>
</dbReference>
<evidence type="ECO:0000259" key="15">
    <source>
        <dbReference type="PROSITE" id="PS50104"/>
    </source>
</evidence>
<evidence type="ECO:0000256" key="7">
    <source>
        <dbReference type="ARBA" id="ARBA00022737"/>
    </source>
</evidence>
<dbReference type="InterPro" id="IPR001611">
    <property type="entry name" value="Leu-rich_rpt"/>
</dbReference>
<dbReference type="InterPro" id="IPR035897">
    <property type="entry name" value="Toll_tir_struct_dom_sf"/>
</dbReference>
<dbReference type="SUPFAM" id="SSF52058">
    <property type="entry name" value="L domain-like"/>
    <property type="match status" value="2"/>
</dbReference>
<keyword evidence="9 13" id="KW-1133">Transmembrane helix</keyword>
<evidence type="ECO:0000256" key="9">
    <source>
        <dbReference type="ARBA" id="ARBA00022989"/>
    </source>
</evidence>
<dbReference type="GO" id="GO:0038023">
    <property type="term" value="F:signaling receptor activity"/>
    <property type="evidence" value="ECO:0007669"/>
    <property type="project" value="TreeGrafter"/>
</dbReference>
<protein>
    <submittedName>
        <fullName evidence="17">Toll-like receptor 13</fullName>
    </submittedName>
</protein>
<dbReference type="InterPro" id="IPR003591">
    <property type="entry name" value="Leu-rich_rpt_typical-subtyp"/>
</dbReference>
<keyword evidence="7" id="KW-0677">Repeat</keyword>
<dbReference type="SUPFAM" id="SSF52200">
    <property type="entry name" value="Toll/Interleukin receptor TIR domain"/>
    <property type="match status" value="1"/>
</dbReference>
<dbReference type="KEGG" id="lak:106154249"/>
<evidence type="ECO:0000256" key="5">
    <source>
        <dbReference type="ARBA" id="ARBA00022692"/>
    </source>
</evidence>
<keyword evidence="10 13" id="KW-0472">Membrane</keyword>
<gene>
    <name evidence="17" type="primary">LOC106154249</name>
</gene>
<evidence type="ECO:0000256" key="1">
    <source>
        <dbReference type="ARBA" id="ARBA00004479"/>
    </source>
</evidence>
<comment type="subcellular location">
    <subcellularLocation>
        <location evidence="1">Membrane</location>
        <topology evidence="1">Single-pass type I membrane protein</topology>
    </subcellularLocation>
</comment>
<keyword evidence="3" id="KW-0399">Innate immunity</keyword>
<dbReference type="GO" id="GO:0005886">
    <property type="term" value="C:plasma membrane"/>
    <property type="evidence" value="ECO:0007669"/>
    <property type="project" value="TreeGrafter"/>
</dbReference>
<evidence type="ECO:0000256" key="3">
    <source>
        <dbReference type="ARBA" id="ARBA00022588"/>
    </source>
</evidence>
<keyword evidence="5 13" id="KW-0812">Transmembrane</keyword>
<evidence type="ECO:0000313" key="17">
    <source>
        <dbReference type="RefSeq" id="XP_013383996.1"/>
    </source>
</evidence>
<evidence type="ECO:0000256" key="6">
    <source>
        <dbReference type="ARBA" id="ARBA00022729"/>
    </source>
</evidence>
<dbReference type="Proteomes" id="UP000085678">
    <property type="component" value="Unplaced"/>
</dbReference>
<keyword evidence="16" id="KW-1185">Reference proteome</keyword>
<dbReference type="OrthoDB" id="6069546at2759"/>
<sequence length="696" mass="80228">MKTGAVCLIIITLFQSTVNGFYCPARCHCDSSLKHVNCNGQNLSEIPTCDSTTLSLSLSSNRIAKLKNDSFTGLSQLENLTLNGNIISEIEVATFQPLGSVLNISLTANRRLHFDTLEPAFCFISKSIRWLWLNSLKILSKPSKLHSSLFHCLANSELTELNLNDNGIQTLPDSIFAGLSNLRVLRLQGNCIDTVQPTTFAGLHNLRCLDLRDNSLSKIPYFGNETHPLFPNLSELSLDHNSIETISKIDFVAVKNLERLYLDNNAIKQLLSNMLRCMTKLKHASFTKQHDGLRTIDSMAFASDSLLYLDISVNKYTFCSDRYDLFSHTPNLHELNLNSNHLRHLNSTAMETMFRNLTQLRKMYIRNAGLSVLPPNMFVNKGMLSELQLQSNSLSTWDPFVFQPLISLKKLYMNGNRISVLNETSFPRHIWNNVTEMDLSGNPFSCTCGNLYFRNWMQTTQVKLLEIHRYQCFEPKDLEKTLFLDWHPTIAQCTVWIIASAIGVSTMLFLALVIVVSHRYRWYLRYWCFSLRARYKRLEPFEDNGTYVFDAFVSYNCHDRSWVIQRLLPKLEYDAGFKLCLHDRDFIVGHDIVDNIVDGIDVSRKTILVLSNNFAQSQWCQLEMTMAQHKLFDENKDILVLILLEDIKPENLSNRLTLLLRKQTYIEWPSEEEGQELFWERVKAALRRPPEYERIP</sequence>
<reference evidence="17" key="1">
    <citation type="submission" date="2025-08" db="UniProtKB">
        <authorList>
            <consortium name="RefSeq"/>
        </authorList>
    </citation>
    <scope>IDENTIFICATION</scope>
    <source>
        <tissue evidence="17">Gonads</tissue>
    </source>
</reference>
<evidence type="ECO:0000256" key="4">
    <source>
        <dbReference type="ARBA" id="ARBA00022614"/>
    </source>
</evidence>
<dbReference type="FunCoup" id="A0A1S3HEQ8">
    <property type="interactions" value="10"/>
</dbReference>
<keyword evidence="6 14" id="KW-0732">Signal</keyword>
<dbReference type="FunFam" id="3.40.50.10140:FF:000001">
    <property type="entry name" value="Toll-like receptor 2"/>
    <property type="match status" value="1"/>
</dbReference>
<dbReference type="Gene3D" id="3.40.50.10140">
    <property type="entry name" value="Toll/interleukin-1 receptor homology (TIR) domain"/>
    <property type="match status" value="1"/>
</dbReference>
<proteinExistence type="inferred from homology"/>
<evidence type="ECO:0000256" key="2">
    <source>
        <dbReference type="ARBA" id="ARBA00009634"/>
    </source>
</evidence>
<keyword evidence="12" id="KW-0325">Glycoprotein</keyword>
<keyword evidence="4" id="KW-0433">Leucine-rich repeat</keyword>
<dbReference type="SMART" id="SM00365">
    <property type="entry name" value="LRR_SD22"/>
    <property type="match status" value="7"/>
</dbReference>
<dbReference type="PANTHER" id="PTHR24365:SF530">
    <property type="entry name" value="MSTPROX-RELATED"/>
    <property type="match status" value="1"/>
</dbReference>
<comment type="similarity">
    <text evidence="2">Belongs to the Toll-like receptor family.</text>
</comment>
<dbReference type="InParanoid" id="A0A1S3HEQ8"/>
<organism evidence="16 17">
    <name type="scientific">Lingula anatina</name>
    <name type="common">Brachiopod</name>
    <name type="synonym">Lingula unguis</name>
    <dbReference type="NCBI Taxonomy" id="7574"/>
    <lineage>
        <taxon>Eukaryota</taxon>
        <taxon>Metazoa</taxon>
        <taxon>Spiralia</taxon>
        <taxon>Lophotrochozoa</taxon>
        <taxon>Brachiopoda</taxon>
        <taxon>Linguliformea</taxon>
        <taxon>Lingulata</taxon>
        <taxon>Lingulida</taxon>
        <taxon>Linguloidea</taxon>
        <taxon>Lingulidae</taxon>
        <taxon>Lingula</taxon>
    </lineage>
</organism>
<feature type="domain" description="TIR" evidence="15">
    <location>
        <begin position="547"/>
        <end position="686"/>
    </location>
</feature>
<evidence type="ECO:0000256" key="13">
    <source>
        <dbReference type="SAM" id="Phobius"/>
    </source>
</evidence>
<dbReference type="GO" id="GO:0007165">
    <property type="term" value="P:signal transduction"/>
    <property type="evidence" value="ECO:0007669"/>
    <property type="project" value="InterPro"/>
</dbReference>
<evidence type="ECO:0000313" key="16">
    <source>
        <dbReference type="Proteomes" id="UP000085678"/>
    </source>
</evidence>
<dbReference type="PROSITE" id="PS51450">
    <property type="entry name" value="LRR"/>
    <property type="match status" value="4"/>
</dbReference>
<feature type="chain" id="PRO_5010251797" evidence="14">
    <location>
        <begin position="21"/>
        <end position="696"/>
    </location>
</feature>
<dbReference type="SMART" id="SM00255">
    <property type="entry name" value="TIR"/>
    <property type="match status" value="1"/>
</dbReference>
<evidence type="ECO:0000256" key="12">
    <source>
        <dbReference type="ARBA" id="ARBA00023180"/>
    </source>
</evidence>
<name>A0A1S3HEQ8_LINAN</name>
<dbReference type="InterPro" id="IPR000483">
    <property type="entry name" value="Cys-rich_flank_reg_C"/>
</dbReference>
<keyword evidence="11" id="KW-0675">Receptor</keyword>
<dbReference type="SMART" id="SM00082">
    <property type="entry name" value="LRRCT"/>
    <property type="match status" value="1"/>
</dbReference>
<dbReference type="Pfam" id="PF01582">
    <property type="entry name" value="TIR"/>
    <property type="match status" value="1"/>
</dbReference>
<dbReference type="Pfam" id="PF13855">
    <property type="entry name" value="LRR_8"/>
    <property type="match status" value="4"/>
</dbReference>
<feature type="signal peptide" evidence="14">
    <location>
        <begin position="1"/>
        <end position="20"/>
    </location>
</feature>
<dbReference type="InterPro" id="IPR032675">
    <property type="entry name" value="LRR_dom_sf"/>
</dbReference>
<dbReference type="STRING" id="7574.A0A1S3HEQ8"/>
<dbReference type="PANTHER" id="PTHR24365">
    <property type="entry name" value="TOLL-LIKE RECEPTOR"/>
    <property type="match status" value="1"/>
</dbReference>
<dbReference type="PROSITE" id="PS50104">
    <property type="entry name" value="TIR"/>
    <property type="match status" value="1"/>
</dbReference>
<feature type="transmembrane region" description="Helical" evidence="13">
    <location>
        <begin position="495"/>
        <end position="516"/>
    </location>
</feature>
<dbReference type="SMART" id="SM00369">
    <property type="entry name" value="LRR_TYP"/>
    <property type="match status" value="11"/>
</dbReference>
<evidence type="ECO:0000256" key="10">
    <source>
        <dbReference type="ARBA" id="ARBA00023136"/>
    </source>
</evidence>
<keyword evidence="8" id="KW-0391">Immunity</keyword>
<dbReference type="RefSeq" id="XP_013383996.1">
    <property type="nucleotide sequence ID" value="XM_013528542.1"/>
</dbReference>
<evidence type="ECO:0000256" key="14">
    <source>
        <dbReference type="SAM" id="SignalP"/>
    </source>
</evidence>
<dbReference type="PRINTS" id="PR01537">
    <property type="entry name" value="INTRLKN1R1F"/>
</dbReference>
<evidence type="ECO:0000256" key="11">
    <source>
        <dbReference type="ARBA" id="ARBA00023170"/>
    </source>
</evidence>
<accession>A0A1S3HEQ8</accession>
<dbReference type="InterPro" id="IPR000157">
    <property type="entry name" value="TIR_dom"/>
</dbReference>
<evidence type="ECO:0000256" key="8">
    <source>
        <dbReference type="ARBA" id="ARBA00022859"/>
    </source>
</evidence>
<dbReference type="GeneID" id="106154249"/>
<dbReference type="GO" id="GO:0045087">
    <property type="term" value="P:innate immune response"/>
    <property type="evidence" value="ECO:0007669"/>
    <property type="project" value="UniProtKB-KW"/>
</dbReference>